<accession>A0A1T4PYX3</accession>
<dbReference type="PANTHER" id="PTHR37494:SF1">
    <property type="entry name" value="STAPHYLOCOCCUS AUREUS SURFACE PROTEIN A"/>
    <property type="match status" value="1"/>
</dbReference>
<dbReference type="InterPro" id="IPR006626">
    <property type="entry name" value="PbH1"/>
</dbReference>
<dbReference type="InterPro" id="IPR005546">
    <property type="entry name" value="Autotransporte_beta"/>
</dbReference>
<dbReference type="InterPro" id="IPR006315">
    <property type="entry name" value="OM_autotransptr_brl_dom"/>
</dbReference>
<proteinExistence type="predicted"/>
<reference evidence="2 3" key="1">
    <citation type="submission" date="2017-02" db="EMBL/GenBank/DDBJ databases">
        <authorList>
            <person name="Peterson S.W."/>
        </authorList>
    </citation>
    <scope>NUCLEOTIDE SEQUENCE [LARGE SCALE GENOMIC DNA]</scope>
    <source>
        <strain evidence="2 3">USBA 369</strain>
    </source>
</reference>
<keyword evidence="3" id="KW-1185">Reference proteome</keyword>
<organism evidence="2 3">
    <name type="scientific">Consotaella salsifontis</name>
    <dbReference type="NCBI Taxonomy" id="1365950"/>
    <lineage>
        <taxon>Bacteria</taxon>
        <taxon>Pseudomonadati</taxon>
        <taxon>Pseudomonadota</taxon>
        <taxon>Alphaproteobacteria</taxon>
        <taxon>Hyphomicrobiales</taxon>
        <taxon>Aurantimonadaceae</taxon>
        <taxon>Consotaella</taxon>
    </lineage>
</organism>
<dbReference type="Pfam" id="PF05345">
    <property type="entry name" value="He_PIG"/>
    <property type="match status" value="9"/>
</dbReference>
<dbReference type="PROSITE" id="PS51208">
    <property type="entry name" value="AUTOTRANSPORTER"/>
    <property type="match status" value="1"/>
</dbReference>
<dbReference type="GO" id="GO:0005509">
    <property type="term" value="F:calcium ion binding"/>
    <property type="evidence" value="ECO:0007669"/>
    <property type="project" value="InterPro"/>
</dbReference>
<evidence type="ECO:0000313" key="3">
    <source>
        <dbReference type="Proteomes" id="UP000190135"/>
    </source>
</evidence>
<dbReference type="InterPro" id="IPR006644">
    <property type="entry name" value="Cadg"/>
</dbReference>
<dbReference type="STRING" id="1365950.SAMN05428963_104259"/>
<dbReference type="CDD" id="cd11304">
    <property type="entry name" value="Cadherin_repeat"/>
    <property type="match status" value="1"/>
</dbReference>
<dbReference type="InterPro" id="IPR013783">
    <property type="entry name" value="Ig-like_fold"/>
</dbReference>
<dbReference type="PANTHER" id="PTHR37494">
    <property type="entry name" value="HEMAGGLUTININ"/>
    <property type="match status" value="1"/>
</dbReference>
<dbReference type="SUPFAM" id="SSF103515">
    <property type="entry name" value="Autotransporter"/>
    <property type="match status" value="1"/>
</dbReference>
<protein>
    <submittedName>
        <fullName evidence="2">Outer membrane autotransporter barrel domain-containing protein</fullName>
    </submittedName>
</protein>
<name>A0A1T4PYX3_9HYPH</name>
<dbReference type="SMART" id="SM00429">
    <property type="entry name" value="IPT"/>
    <property type="match status" value="2"/>
</dbReference>
<dbReference type="SMART" id="SM00869">
    <property type="entry name" value="Autotransporter"/>
    <property type="match status" value="1"/>
</dbReference>
<dbReference type="SUPFAM" id="SSF81296">
    <property type="entry name" value="E set domains"/>
    <property type="match status" value="2"/>
</dbReference>
<evidence type="ECO:0000259" key="1">
    <source>
        <dbReference type="PROSITE" id="PS51208"/>
    </source>
</evidence>
<dbReference type="NCBIfam" id="TIGR01414">
    <property type="entry name" value="autotrans_barl"/>
    <property type="match status" value="1"/>
</dbReference>
<evidence type="ECO:0000313" key="2">
    <source>
        <dbReference type="EMBL" id="SJZ96770.1"/>
    </source>
</evidence>
<dbReference type="GO" id="GO:0019867">
    <property type="term" value="C:outer membrane"/>
    <property type="evidence" value="ECO:0007669"/>
    <property type="project" value="InterPro"/>
</dbReference>
<dbReference type="SMART" id="SM00736">
    <property type="entry name" value="CADG"/>
    <property type="match status" value="7"/>
</dbReference>
<dbReference type="SUPFAM" id="SSF49313">
    <property type="entry name" value="Cadherin-like"/>
    <property type="match status" value="9"/>
</dbReference>
<dbReference type="InterPro" id="IPR002909">
    <property type="entry name" value="IPT_dom"/>
</dbReference>
<dbReference type="Gene3D" id="2.60.40.10">
    <property type="entry name" value="Immunoglobulins"/>
    <property type="match status" value="11"/>
</dbReference>
<dbReference type="OrthoDB" id="5720638at2"/>
<dbReference type="CDD" id="cd00102">
    <property type="entry name" value="IPT"/>
    <property type="match status" value="2"/>
</dbReference>
<dbReference type="Pfam" id="PF03797">
    <property type="entry name" value="Autotransporter"/>
    <property type="match status" value="1"/>
</dbReference>
<sequence length="1521" mass="152394">MILSLKRAARLISAVNWLVVLMLVLMPAEAGAVGLPTSSGISPSSGPMEGGNTVTITGTNLDQVSNVTWCATVADPRYIASITSQSSTAITVTMPSMAYNTTVSCGIYILYSSTHTIAGEYFYRPINFVPSGGALADATLGVTYSQTITVSGGTFTGATGLPAGLSFDPSAGVISGTPTMTGDYSVRVSATNGNNTTGTANYTLKVKAPAVTFSPAAGALADATVGTAYSQTITAAHGTLTGASGLPAGLSFDPSTGIISGTPTTAGSASITVSADDAANTPATATYTLAVKAAPVVLSPTPGALPNAAVGVAYDQSITITNGTATRLDRYGTPGVWGLTPELSANVVRLHGTPLRSGTYPLDFKMKDGDNVETTVQYSVTIDAAPPVTFSPTAGLLPEATVGTAYSQTISVTHGTLTGATGLPAGLSFDPSTGIISGTPTTVSNATITVSAKDLANVAKTANYTLVVQNAVPTITSVNPSSGPVEGGNLAVVQGSNLQGVTEVHFYLKQAEIISRDANSITVKVPPADPNWPTSKLWVQLYSPGGSPVLDQAYQYTVPAPVFSPAAGALPAATAGTAYSQTISVTDGTLSGATGLPAGLSFNAGTGLISGTPINAGSATITVSALDRANVAQTAQYTLTVNAAGVIFSPAPGSLPGATAGVAYSQTITVTNGSILGAKGLPLGLTMDTTTGLVSGTPAIAGDYSIVVGVKDGAGQTVTAAYTLKVKAVDAVVFAPAAGPLPNATAGVAYSQTITVTNGTIAGATGLPAGLTFDVGTGIISGTPTVAGTATITVSANDGANATQTAAYTLKVQAVDAVVFAPVAGPLPSATAGIAYSQTITVTNGTIAGATGLPAGLSFDVGTGTISGTPTAAGTATITVSANDGANATQTAAYTLTVEAAAVAFAPAAGALPDATAGTPYSQTITVTNGTLAGATGLPAGLAFDAGTGILSGTPTTAGTATITVSATDGANATQTAAYTIKIKAADVVFAFTPKAGALAEAMAGEAYSQTISVSGGTGTTVYRLASGALPDGLVLNVSTGTLTGPLKAGTAGSYSFTLEVTDGNGAIGSASYTLKVVPQQVAAADKVVELAPGEAPANVYLNQGATGGPFNDAAVSYVQPASAGTAQIIEGEVAALDAVRPRGYYLKFTPNPQYTGTAVVGYTLTSALGTSNTGTVTYVVPLDQTAVAEAADRAVRNFVSARQSLLANHVATPGLVERRMMSSGQTPGTLEMTPNGNGVGVNFSSSTAQIEAARLAATGAPVDASALPRFNAWVSGTFLLHKEDGDDNQNDDWDNFGLVSMGADYLVTDKFLFGIALHADHTTDTTNDADVDGDGFLIGPYASYELAPSLYLDGSLYYGQSWNTVDLESFKGDFDTTRFMATAKLEGVLGYRALMIRPNLKVSYLNESVDDYSVKSGASSVDVSGFTEDDLRFSAGAKFSYAVPLDNGWTMTPTFGASVGLASNDGNSFDNIGDGIFGSLEAGFVLAGDENWSFQANSTLDLDDEGVNAVGGRIGLSIPF</sequence>
<dbReference type="EMBL" id="FUXL01000004">
    <property type="protein sequence ID" value="SJZ96770.1"/>
    <property type="molecule type" value="Genomic_DNA"/>
</dbReference>
<feature type="domain" description="Autotransporter" evidence="1">
    <location>
        <begin position="1266"/>
        <end position="1521"/>
    </location>
</feature>
<gene>
    <name evidence="2" type="ORF">SAMN05428963_104259</name>
</gene>
<dbReference type="InterPro" id="IPR015919">
    <property type="entry name" value="Cadherin-like_sf"/>
</dbReference>
<dbReference type="Gene3D" id="2.40.128.130">
    <property type="entry name" value="Autotransporter beta-domain"/>
    <property type="match status" value="1"/>
</dbReference>
<dbReference type="SMART" id="SM00710">
    <property type="entry name" value="PbH1"/>
    <property type="match status" value="6"/>
</dbReference>
<dbReference type="InterPro" id="IPR036709">
    <property type="entry name" value="Autotransporte_beta_dom_sf"/>
</dbReference>
<dbReference type="InterPro" id="IPR014756">
    <property type="entry name" value="Ig_E-set"/>
</dbReference>
<dbReference type="Pfam" id="PF01833">
    <property type="entry name" value="TIG"/>
    <property type="match status" value="2"/>
</dbReference>
<dbReference type="Proteomes" id="UP000190135">
    <property type="component" value="Unassembled WGS sequence"/>
</dbReference>